<reference evidence="1 2" key="1">
    <citation type="submission" date="2018-03" db="EMBL/GenBank/DDBJ databases">
        <title>Genomic Encyclopedia of Archaeal and Bacterial Type Strains, Phase II (KMG-II): from individual species to whole genera.</title>
        <authorList>
            <person name="Goeker M."/>
        </authorList>
    </citation>
    <scope>NUCLEOTIDE SEQUENCE [LARGE SCALE GENOMIC DNA]</scope>
    <source>
        <strain evidence="1 2">DSM 45312</strain>
    </source>
</reference>
<evidence type="ECO:0000313" key="1">
    <source>
        <dbReference type="EMBL" id="PSK83043.1"/>
    </source>
</evidence>
<protein>
    <submittedName>
        <fullName evidence="1">Uncharacterized protein</fullName>
    </submittedName>
</protein>
<keyword evidence="2" id="KW-1185">Reference proteome</keyword>
<accession>A0A2P8CDI9</accession>
<dbReference type="EMBL" id="PYGA01000041">
    <property type="protein sequence ID" value="PSK83043.1"/>
    <property type="molecule type" value="Genomic_DNA"/>
</dbReference>
<dbReference type="RefSeq" id="WP_106586987.1">
    <property type="nucleotide sequence ID" value="NZ_PYGA01000041.1"/>
</dbReference>
<dbReference type="AlphaFoldDB" id="A0A2P8CDI9"/>
<dbReference type="Proteomes" id="UP000240542">
    <property type="component" value="Unassembled WGS sequence"/>
</dbReference>
<gene>
    <name evidence="1" type="ORF">CLV63_1419</name>
</gene>
<comment type="caution">
    <text evidence="1">The sequence shown here is derived from an EMBL/GenBank/DDBJ whole genome shotgun (WGS) entry which is preliminary data.</text>
</comment>
<organism evidence="1 2">
    <name type="scientific">Murinocardiopsis flavida</name>
    <dbReference type="NCBI Taxonomy" id="645275"/>
    <lineage>
        <taxon>Bacteria</taxon>
        <taxon>Bacillati</taxon>
        <taxon>Actinomycetota</taxon>
        <taxon>Actinomycetes</taxon>
        <taxon>Streptosporangiales</taxon>
        <taxon>Nocardiopsidaceae</taxon>
        <taxon>Murinocardiopsis</taxon>
    </lineage>
</organism>
<evidence type="ECO:0000313" key="2">
    <source>
        <dbReference type="Proteomes" id="UP000240542"/>
    </source>
</evidence>
<name>A0A2P8CDI9_9ACTN</name>
<proteinExistence type="predicted"/>
<sequence>MTAPTGTPILTAIRTHIDDAVLTEIEVYETDDGLFGHYEVEAVVIDRENHRIHTITVGYGGTRGGGYIGFGCLPDPIPALNAEIDRHRRSRAVTGYRRIPTPDDGQWPAYAETHDQAAAREDARADEQATRTRRMPGDVWLARARAESHRASAAAARTHHTQEVLT</sequence>